<evidence type="ECO:0000256" key="2">
    <source>
        <dbReference type="ARBA" id="ARBA00022679"/>
    </source>
</evidence>
<dbReference type="InterPro" id="IPR029063">
    <property type="entry name" value="SAM-dependent_MTases_sf"/>
</dbReference>
<dbReference type="InterPro" id="IPR041698">
    <property type="entry name" value="Methyltransf_25"/>
</dbReference>
<dbReference type="PANTHER" id="PTHR43464">
    <property type="entry name" value="METHYLTRANSFERASE"/>
    <property type="match status" value="1"/>
</dbReference>
<dbReference type="SUPFAM" id="SSF53335">
    <property type="entry name" value="S-adenosyl-L-methionine-dependent methyltransferases"/>
    <property type="match status" value="1"/>
</dbReference>
<dbReference type="Proteomes" id="UP000030002">
    <property type="component" value="Unassembled WGS sequence"/>
</dbReference>
<keyword evidence="2" id="KW-0808">Transferase</keyword>
<comment type="caution">
    <text evidence="5">The sequence shown here is derived from an EMBL/GenBank/DDBJ whole genome shotgun (WGS) entry which is preliminary data.</text>
</comment>
<evidence type="ECO:0000313" key="5">
    <source>
        <dbReference type="EMBL" id="KGN31521.1"/>
    </source>
</evidence>
<dbReference type="Pfam" id="PF13649">
    <property type="entry name" value="Methyltransf_25"/>
    <property type="match status" value="1"/>
</dbReference>
<dbReference type="PANTHER" id="PTHR43464:SF19">
    <property type="entry name" value="UBIQUINONE BIOSYNTHESIS O-METHYLTRANSFERASE, MITOCHONDRIAL"/>
    <property type="match status" value="1"/>
</dbReference>
<protein>
    <recommendedName>
        <fullName evidence="4">Methyltransferase domain-containing protein</fullName>
    </recommendedName>
</protein>
<evidence type="ECO:0000256" key="1">
    <source>
        <dbReference type="ARBA" id="ARBA00022603"/>
    </source>
</evidence>
<dbReference type="Gene3D" id="3.40.50.150">
    <property type="entry name" value="Vaccinia Virus protein VP39"/>
    <property type="match status" value="1"/>
</dbReference>
<accession>A0A0A0J7H3</accession>
<evidence type="ECO:0000259" key="4">
    <source>
        <dbReference type="Pfam" id="PF13649"/>
    </source>
</evidence>
<keyword evidence="6" id="KW-1185">Reference proteome</keyword>
<gene>
    <name evidence="5" type="ORF">N802_03900</name>
</gene>
<dbReference type="RefSeq" id="WP_052109958.1">
    <property type="nucleotide sequence ID" value="NZ_AVPJ01000011.1"/>
</dbReference>
<keyword evidence="1" id="KW-0489">Methyltransferase</keyword>
<organism evidence="5 6">
    <name type="scientific">Knoellia sinensis KCTC 19936</name>
    <dbReference type="NCBI Taxonomy" id="1385520"/>
    <lineage>
        <taxon>Bacteria</taxon>
        <taxon>Bacillati</taxon>
        <taxon>Actinomycetota</taxon>
        <taxon>Actinomycetes</taxon>
        <taxon>Micrococcales</taxon>
        <taxon>Intrasporangiaceae</taxon>
        <taxon>Knoellia</taxon>
    </lineage>
</organism>
<keyword evidence="3" id="KW-0949">S-adenosyl-L-methionine</keyword>
<name>A0A0A0J7H3_9MICO</name>
<dbReference type="AlphaFoldDB" id="A0A0A0J7H3"/>
<evidence type="ECO:0000313" key="6">
    <source>
        <dbReference type="Proteomes" id="UP000030002"/>
    </source>
</evidence>
<dbReference type="EMBL" id="AVPJ01000011">
    <property type="protein sequence ID" value="KGN31521.1"/>
    <property type="molecule type" value="Genomic_DNA"/>
</dbReference>
<dbReference type="CDD" id="cd02440">
    <property type="entry name" value="AdoMet_MTases"/>
    <property type="match status" value="1"/>
</dbReference>
<evidence type="ECO:0000256" key="3">
    <source>
        <dbReference type="ARBA" id="ARBA00022691"/>
    </source>
</evidence>
<reference evidence="5 6" key="1">
    <citation type="submission" date="2013-08" db="EMBL/GenBank/DDBJ databases">
        <title>The genome sequence of Knoellia sinensis.</title>
        <authorList>
            <person name="Zhu W."/>
            <person name="Wang G."/>
        </authorList>
    </citation>
    <scope>NUCLEOTIDE SEQUENCE [LARGE SCALE GENOMIC DNA]</scope>
    <source>
        <strain evidence="5 6">KCTC 19936</strain>
    </source>
</reference>
<dbReference type="GO" id="GO:0032259">
    <property type="term" value="P:methylation"/>
    <property type="evidence" value="ECO:0007669"/>
    <property type="project" value="UniProtKB-KW"/>
</dbReference>
<feature type="domain" description="Methyltransferase" evidence="4">
    <location>
        <begin position="50"/>
        <end position="140"/>
    </location>
</feature>
<proteinExistence type="predicted"/>
<dbReference type="eggNOG" id="COG2227">
    <property type="taxonomic scope" value="Bacteria"/>
</dbReference>
<sequence>MSDQEMHDHRDGHTPADWNAHYNQSEQIWSGHANAQLIAEAADLSPGRALDVGCGEGADAIWLAHQGWDVTGVEVSDVALERARQQAALAEVSVDWQLGAFPRMPSSDNAFDLTIAFYPALMKNDGQVIAALFRSVAPGGTLLFVHHADVDHGRAKAHGFNPDDFVGVDDVAAAAPEGWTIEAHEERDREILGGAGAHHARDLVLRIRRGS</sequence>
<dbReference type="STRING" id="1385520.N802_03900"/>
<dbReference type="GO" id="GO:0008168">
    <property type="term" value="F:methyltransferase activity"/>
    <property type="evidence" value="ECO:0007669"/>
    <property type="project" value="UniProtKB-KW"/>
</dbReference>